<evidence type="ECO:0000313" key="1">
    <source>
        <dbReference type="EMBL" id="CAE7592369.1"/>
    </source>
</evidence>
<sequence>EAEYEEGERGFLVTGMTCQNALRGLKDLRLWLEVEAAEEEQPAAKEARGVAESLDAELAELRSDPTQRRFVTIGMVCKEVAFLRLQRASDVPSKLACQCLASTAKKRFVSRFADRVLPVDASARPKAESFRSLAEDTLSPHSGRPWRLLYEAFRGGWNTVSKEDAMEACKQHLGADCQSVSEPEVAVVCTVQPRFVGLAVVEMDVDFLRVDDE</sequence>
<reference evidence="1" key="1">
    <citation type="submission" date="2021-02" db="EMBL/GenBank/DDBJ databases">
        <authorList>
            <person name="Dougan E. K."/>
            <person name="Rhodes N."/>
            <person name="Thang M."/>
            <person name="Chan C."/>
        </authorList>
    </citation>
    <scope>NUCLEOTIDE SEQUENCE</scope>
</reference>
<organism evidence="1 2">
    <name type="scientific">Symbiodinium pilosum</name>
    <name type="common">Dinoflagellate</name>
    <dbReference type="NCBI Taxonomy" id="2952"/>
    <lineage>
        <taxon>Eukaryota</taxon>
        <taxon>Sar</taxon>
        <taxon>Alveolata</taxon>
        <taxon>Dinophyceae</taxon>
        <taxon>Suessiales</taxon>
        <taxon>Symbiodiniaceae</taxon>
        <taxon>Symbiodinium</taxon>
    </lineage>
</organism>
<keyword evidence="2" id="KW-1185">Reference proteome</keyword>
<evidence type="ECO:0000313" key="2">
    <source>
        <dbReference type="Proteomes" id="UP000649617"/>
    </source>
</evidence>
<comment type="caution">
    <text evidence="1">The sequence shown here is derived from an EMBL/GenBank/DDBJ whole genome shotgun (WGS) entry which is preliminary data.</text>
</comment>
<protein>
    <submittedName>
        <fullName evidence="1">TY5A protein</fullName>
    </submittedName>
</protein>
<dbReference type="AlphaFoldDB" id="A0A812UZ57"/>
<proteinExistence type="predicted"/>
<gene>
    <name evidence="1" type="primary">TY5A</name>
    <name evidence="1" type="ORF">SPIL2461_LOCUS15774</name>
</gene>
<dbReference type="Proteomes" id="UP000649617">
    <property type="component" value="Unassembled WGS sequence"/>
</dbReference>
<name>A0A812UZ57_SYMPI</name>
<feature type="non-terminal residue" evidence="1">
    <location>
        <position position="1"/>
    </location>
</feature>
<dbReference type="OrthoDB" id="367221at2759"/>
<dbReference type="EMBL" id="CAJNIZ010039613">
    <property type="protein sequence ID" value="CAE7592369.1"/>
    <property type="molecule type" value="Genomic_DNA"/>
</dbReference>
<accession>A0A812UZ57</accession>